<feature type="region of interest" description="Disordered" evidence="1">
    <location>
        <begin position="101"/>
        <end position="122"/>
    </location>
</feature>
<keyword evidence="2" id="KW-1133">Transmembrane helix</keyword>
<name>A0ABT8THH1_9GAMM</name>
<dbReference type="EMBL" id="JAULRT010000060">
    <property type="protein sequence ID" value="MDO3383035.1"/>
    <property type="molecule type" value="Genomic_DNA"/>
</dbReference>
<evidence type="ECO:0000256" key="2">
    <source>
        <dbReference type="SAM" id="Phobius"/>
    </source>
</evidence>
<evidence type="ECO:0000313" key="4">
    <source>
        <dbReference type="Proteomes" id="UP001168380"/>
    </source>
</evidence>
<protein>
    <submittedName>
        <fullName evidence="3">Uncharacterized protein</fullName>
    </submittedName>
</protein>
<feature type="transmembrane region" description="Helical" evidence="2">
    <location>
        <begin position="49"/>
        <end position="71"/>
    </location>
</feature>
<evidence type="ECO:0000256" key="1">
    <source>
        <dbReference type="SAM" id="MobiDB-lite"/>
    </source>
</evidence>
<sequence>MRENIAAKAIDAGGKLTVKSALNPILWLCAIVSIPGLVAIQFINPVPVWLVVLVCGPVVTAMLGFLILLFLDRDKLQSEEYQIRKQTLEYMQQKGQALPFPVSDSELITPPELGKTLEDESK</sequence>
<keyword evidence="2" id="KW-0472">Membrane</keyword>
<accession>A0ABT8THH1</accession>
<dbReference type="RefSeq" id="WP_302713703.1">
    <property type="nucleotide sequence ID" value="NZ_JAULRT010000060.1"/>
</dbReference>
<evidence type="ECO:0000313" key="3">
    <source>
        <dbReference type="EMBL" id="MDO3383035.1"/>
    </source>
</evidence>
<dbReference type="Proteomes" id="UP001168380">
    <property type="component" value="Unassembled WGS sequence"/>
</dbReference>
<proteinExistence type="predicted"/>
<keyword evidence="2" id="KW-0812">Transmembrane</keyword>
<comment type="caution">
    <text evidence="3">The sequence shown here is derived from an EMBL/GenBank/DDBJ whole genome shotgun (WGS) entry which is preliminary data.</text>
</comment>
<gene>
    <name evidence="3" type="ORF">QWI16_12720</name>
</gene>
<reference evidence="3" key="1">
    <citation type="submission" date="2023-07" db="EMBL/GenBank/DDBJ databases">
        <title>Gilvimarinus algae sp. nov., isolated from the surface of Kelp.</title>
        <authorList>
            <person name="Sun Y.Y."/>
            <person name="Gong Y."/>
            <person name="Du Z.J."/>
        </authorList>
    </citation>
    <scope>NUCLEOTIDE SEQUENCE</scope>
    <source>
        <strain evidence="3">SDUM040014</strain>
    </source>
</reference>
<feature type="transmembrane region" description="Helical" evidence="2">
    <location>
        <begin position="21"/>
        <end position="43"/>
    </location>
</feature>
<organism evidence="3 4">
    <name type="scientific">Gilvimarinus algae</name>
    <dbReference type="NCBI Taxonomy" id="3058037"/>
    <lineage>
        <taxon>Bacteria</taxon>
        <taxon>Pseudomonadati</taxon>
        <taxon>Pseudomonadota</taxon>
        <taxon>Gammaproteobacteria</taxon>
        <taxon>Cellvibrionales</taxon>
        <taxon>Cellvibrionaceae</taxon>
        <taxon>Gilvimarinus</taxon>
    </lineage>
</organism>
<keyword evidence="4" id="KW-1185">Reference proteome</keyword>